<gene>
    <name evidence="1" type="ORF">COV24_02890</name>
</gene>
<evidence type="ECO:0000313" key="1">
    <source>
        <dbReference type="EMBL" id="PIR43368.1"/>
    </source>
</evidence>
<sequence>MTQETLKVQISGNDLITAVSSVIGGKSFVCEKDYKDGVNVWKIGQRSGFPYEHLIVLGDGEEGIDPSKIYTSITVKDHSWGGSVYAVGYRVDEVIDAVKDFALSLYLLLTEKPQILPTDVLTFVYGGKTYKCSTEALKLCKIALPDGRILQVEYWSRANPPMPEGITLVCNATFAQEVT</sequence>
<name>A0A2H0RA25_UNCKA</name>
<dbReference type="EMBL" id="PCXU01000025">
    <property type="protein sequence ID" value="PIR43368.1"/>
    <property type="molecule type" value="Genomic_DNA"/>
</dbReference>
<comment type="caution">
    <text evidence="1">The sequence shown here is derived from an EMBL/GenBank/DDBJ whole genome shotgun (WGS) entry which is preliminary data.</text>
</comment>
<proteinExistence type="predicted"/>
<protein>
    <submittedName>
        <fullName evidence="1">Uncharacterized protein</fullName>
    </submittedName>
</protein>
<dbReference type="AlphaFoldDB" id="A0A2H0RA25"/>
<reference evidence="1 2" key="1">
    <citation type="submission" date="2017-09" db="EMBL/GenBank/DDBJ databases">
        <title>Depth-based differentiation of microbial function through sediment-hosted aquifers and enrichment of novel symbionts in the deep terrestrial subsurface.</title>
        <authorList>
            <person name="Probst A.J."/>
            <person name="Ladd B."/>
            <person name="Jarett J.K."/>
            <person name="Geller-Mcgrath D.E."/>
            <person name="Sieber C.M."/>
            <person name="Emerson J.B."/>
            <person name="Anantharaman K."/>
            <person name="Thomas B.C."/>
            <person name="Malmstrom R."/>
            <person name="Stieglmeier M."/>
            <person name="Klingl A."/>
            <person name="Woyke T."/>
            <person name="Ryan C.M."/>
            <person name="Banfield J.F."/>
        </authorList>
    </citation>
    <scope>NUCLEOTIDE SEQUENCE [LARGE SCALE GENOMIC DNA]</scope>
    <source>
        <strain evidence="1">CG10_big_fil_rev_8_21_14_0_10_32_10</strain>
    </source>
</reference>
<accession>A0A2H0RA25</accession>
<organism evidence="1 2">
    <name type="scientific">candidate division WWE3 bacterium CG10_big_fil_rev_8_21_14_0_10_32_10</name>
    <dbReference type="NCBI Taxonomy" id="1975090"/>
    <lineage>
        <taxon>Bacteria</taxon>
        <taxon>Katanobacteria</taxon>
    </lineage>
</organism>
<dbReference type="Proteomes" id="UP000230214">
    <property type="component" value="Unassembled WGS sequence"/>
</dbReference>
<evidence type="ECO:0000313" key="2">
    <source>
        <dbReference type="Proteomes" id="UP000230214"/>
    </source>
</evidence>